<reference evidence="2" key="2">
    <citation type="submission" date="2022-03" db="EMBL/GenBank/DDBJ databases">
        <title>Draft title - Genomic analysis of global carrot germplasm unveils the trajectory of domestication and the origin of high carotenoid orange carrot.</title>
        <authorList>
            <person name="Iorizzo M."/>
            <person name="Ellison S."/>
            <person name="Senalik D."/>
            <person name="Macko-Podgorni A."/>
            <person name="Grzebelus D."/>
            <person name="Bostan H."/>
            <person name="Rolling W."/>
            <person name="Curaba J."/>
            <person name="Simon P."/>
        </authorList>
    </citation>
    <scope>NUCLEOTIDE SEQUENCE</scope>
    <source>
        <tissue evidence="2">Leaf</tissue>
    </source>
</reference>
<feature type="region of interest" description="Disordered" evidence="1">
    <location>
        <begin position="70"/>
        <end position="103"/>
    </location>
</feature>
<dbReference type="Pfam" id="PF05553">
    <property type="entry name" value="DUF761"/>
    <property type="match status" value="1"/>
</dbReference>
<gene>
    <name evidence="2" type="ORF">DCAR_0626331</name>
</gene>
<keyword evidence="3" id="KW-1185">Reference proteome</keyword>
<organism evidence="2 3">
    <name type="scientific">Daucus carota subsp. sativus</name>
    <name type="common">Carrot</name>
    <dbReference type="NCBI Taxonomy" id="79200"/>
    <lineage>
        <taxon>Eukaryota</taxon>
        <taxon>Viridiplantae</taxon>
        <taxon>Streptophyta</taxon>
        <taxon>Embryophyta</taxon>
        <taxon>Tracheophyta</taxon>
        <taxon>Spermatophyta</taxon>
        <taxon>Magnoliopsida</taxon>
        <taxon>eudicotyledons</taxon>
        <taxon>Gunneridae</taxon>
        <taxon>Pentapetalae</taxon>
        <taxon>asterids</taxon>
        <taxon>campanulids</taxon>
        <taxon>Apiales</taxon>
        <taxon>Apiaceae</taxon>
        <taxon>Apioideae</taxon>
        <taxon>Scandiceae</taxon>
        <taxon>Daucinae</taxon>
        <taxon>Daucus</taxon>
        <taxon>Daucus sect. Daucus</taxon>
    </lineage>
</organism>
<evidence type="ECO:0000313" key="3">
    <source>
        <dbReference type="Proteomes" id="UP000077755"/>
    </source>
</evidence>
<proteinExistence type="predicted"/>
<evidence type="ECO:0008006" key="4">
    <source>
        <dbReference type="Google" id="ProtNLM"/>
    </source>
</evidence>
<name>A0AAF0XH38_DAUCS</name>
<reference evidence="2" key="1">
    <citation type="journal article" date="2016" name="Nat. Genet.">
        <title>A high-quality carrot genome assembly provides new insights into carotenoid accumulation and asterid genome evolution.</title>
        <authorList>
            <person name="Iorizzo M."/>
            <person name="Ellison S."/>
            <person name="Senalik D."/>
            <person name="Zeng P."/>
            <person name="Satapoomin P."/>
            <person name="Huang J."/>
            <person name="Bowman M."/>
            <person name="Iovene M."/>
            <person name="Sanseverino W."/>
            <person name="Cavagnaro P."/>
            <person name="Yildiz M."/>
            <person name="Macko-Podgorni A."/>
            <person name="Moranska E."/>
            <person name="Grzebelus E."/>
            <person name="Grzebelus D."/>
            <person name="Ashrafi H."/>
            <person name="Zheng Z."/>
            <person name="Cheng S."/>
            <person name="Spooner D."/>
            <person name="Van Deynze A."/>
            <person name="Simon P."/>
        </authorList>
    </citation>
    <scope>NUCLEOTIDE SEQUENCE</scope>
    <source>
        <tissue evidence="2">Leaf</tissue>
    </source>
</reference>
<feature type="compositionally biased region" description="Low complexity" evidence="1">
    <location>
        <begin position="71"/>
        <end position="90"/>
    </location>
</feature>
<evidence type="ECO:0000256" key="1">
    <source>
        <dbReference type="SAM" id="MobiDB-lite"/>
    </source>
</evidence>
<dbReference type="Proteomes" id="UP000077755">
    <property type="component" value="Chromosome 6"/>
</dbReference>
<evidence type="ECO:0000313" key="2">
    <source>
        <dbReference type="EMBL" id="WOH06902.1"/>
    </source>
</evidence>
<dbReference type="AlphaFoldDB" id="A0AAF0XH38"/>
<accession>A0AAF0XH38</accession>
<dbReference type="EMBL" id="CP093348">
    <property type="protein sequence ID" value="WOH06902.1"/>
    <property type="molecule type" value="Genomic_DNA"/>
</dbReference>
<dbReference type="InterPro" id="IPR008480">
    <property type="entry name" value="DUF761_pln"/>
</dbReference>
<protein>
    <recommendedName>
        <fullName evidence="4">DUF761 domain-containing protein</fullName>
    </recommendedName>
</protein>
<sequence length="147" mass="16752">MLQKLRNAVKKVQVLLNINLNIWRIASILSNNASLPRRQKTLSFNDRPGLRACTDDFSSTFSSNDEIRQLSGSFSSSSPSPSSSRSSTSSRRIERTTSCPSEDDIDNRAELFINNFRRRLLMERQASLQLRYMRGNSFNQNLVYASP</sequence>